<accession>A0A562PUF5</accession>
<evidence type="ECO:0000313" key="2">
    <source>
        <dbReference type="Proteomes" id="UP000316905"/>
    </source>
</evidence>
<reference evidence="1 2" key="1">
    <citation type="journal article" date="2015" name="Stand. Genomic Sci.">
        <title>Genomic Encyclopedia of Bacterial and Archaeal Type Strains, Phase III: the genomes of soil and plant-associated and newly described type strains.</title>
        <authorList>
            <person name="Whitman W.B."/>
            <person name="Woyke T."/>
            <person name="Klenk H.P."/>
            <person name="Zhou Y."/>
            <person name="Lilburn T.G."/>
            <person name="Beck B.J."/>
            <person name="De Vos P."/>
            <person name="Vandamme P."/>
            <person name="Eisen J.A."/>
            <person name="Garrity G."/>
            <person name="Hugenholtz P."/>
            <person name="Kyrpides N.C."/>
        </authorList>
    </citation>
    <scope>NUCLEOTIDE SEQUENCE [LARGE SCALE GENOMIC DNA]</scope>
    <source>
        <strain evidence="1 2">CGMCC 1.6858</strain>
    </source>
</reference>
<proteinExistence type="predicted"/>
<dbReference type="AlphaFoldDB" id="A0A562PUF5"/>
<comment type="caution">
    <text evidence="1">The sequence shown here is derived from an EMBL/GenBank/DDBJ whole genome shotgun (WGS) entry which is preliminary data.</text>
</comment>
<dbReference type="Proteomes" id="UP000316905">
    <property type="component" value="Unassembled WGS sequence"/>
</dbReference>
<keyword evidence="2" id="KW-1185">Reference proteome</keyword>
<protein>
    <submittedName>
        <fullName evidence="1">Uncharacterized protein</fullName>
    </submittedName>
</protein>
<evidence type="ECO:0000313" key="1">
    <source>
        <dbReference type="EMBL" id="TWI48039.1"/>
    </source>
</evidence>
<sequence>MIPQPRNDSFSETDWNQVLYESITEAPSKRALWNAGDQYMSESGKPLTLKLDDETYAAAVELAKEAGVPIEEYLRNALQDALRDLSSAVVSKSQNND</sequence>
<organism evidence="1 2">
    <name type="scientific">Pseudomonas duriflava</name>
    <dbReference type="NCBI Taxonomy" id="459528"/>
    <lineage>
        <taxon>Bacteria</taxon>
        <taxon>Pseudomonadati</taxon>
        <taxon>Pseudomonadota</taxon>
        <taxon>Gammaproteobacteria</taxon>
        <taxon>Pseudomonadales</taxon>
        <taxon>Pseudomonadaceae</taxon>
        <taxon>Pseudomonas</taxon>
    </lineage>
</organism>
<dbReference type="EMBL" id="VLKY01000021">
    <property type="protein sequence ID" value="TWI48039.1"/>
    <property type="molecule type" value="Genomic_DNA"/>
</dbReference>
<name>A0A562PUF5_9PSED</name>
<gene>
    <name evidence="1" type="ORF">IQ22_04232</name>
</gene>
<dbReference type="RefSeq" id="WP_145145516.1">
    <property type="nucleotide sequence ID" value="NZ_VLKY01000021.1"/>
</dbReference>